<evidence type="ECO:0000256" key="14">
    <source>
        <dbReference type="ARBA" id="ARBA00075608"/>
    </source>
</evidence>
<sequence>MMISCDSNNKNAKAGSDSLTASNPFYAPSKLPFGVPDFGKIKDSDFKPAMEAGIKEQQAEVQKIADNTAAPDFENTIVALEKSGQLLSRANHVFDLLTSANTNPTLQAVQEEMAPKLAANRDAIYLNSKLFSKVSALYARRDSLQLDAESKRLLEYYYQKFELAGAKLSEADKDKLKALNQEEATLSAKFNNQLLAAAKAGSLVVNDKAELAGLSQNEIDAAAQNATDAKQQGKWMLPLQNTTQQPALQSLTNRDTRKKLYERSWNRAERGDTNDTREAISRIAEIRSTQAKLLGFPNYAAWKLGDQMAKTPQAVSQMLGKLVPAATAKARQEAAEIQSVIDKENGGFQLEAQDWNLYAEKVRKAKYDLNEEEIKPYFELDKVLQNGVFYAAELLYGLTFKERKDLPVYHPDVRVFDVIDHDGSQIGLFYGDFYKRDNKNGGAWMSNLVEQSHLMGTKPVIYNVCNFTKPAAGQPALISFDDVTTMFHEFGHALHGLFANQKYVSLSGTSVARDYVEFPSQFNEHWASDPKVFDHYAVHYKTGAAMPQALKDKIKKAATFNQGYALTEILAASELDMQWHTIPAGSAKQNVDSFETTALKKTNLYLTQVPPRYRSSYFLHIWSNGYAAGYYAYTWTSMLENDAYAWFEEHGGLTRENGQRIRDMILSKGNTEDYNTMFRNFRGKDPDIKPLLKQRGLL</sequence>
<keyword evidence="5 15" id="KW-0645">Protease</keyword>
<dbReference type="PANTHER" id="PTHR43660">
    <property type="entry name" value="DIPEPTIDYL CARBOXYPEPTIDASE"/>
    <property type="match status" value="1"/>
</dbReference>
<comment type="cofactor">
    <cofactor evidence="15">
        <name>Zn(2+)</name>
        <dbReference type="ChEBI" id="CHEBI:29105"/>
    </cofactor>
    <text evidence="15">Binds 1 zinc ion.</text>
</comment>
<dbReference type="GO" id="GO:0006508">
    <property type="term" value="P:proteolysis"/>
    <property type="evidence" value="ECO:0007669"/>
    <property type="project" value="UniProtKB-KW"/>
</dbReference>
<dbReference type="Gene3D" id="1.10.1370.10">
    <property type="entry name" value="Neurolysin, domain 3"/>
    <property type="match status" value="1"/>
</dbReference>
<name>A0A4Q1D036_9BACT</name>
<comment type="catalytic activity">
    <reaction evidence="10">
        <text>Hydrolysis of unblocked, C-terminal dipeptides from oligopeptides, with broad specificity. Does not hydrolyze bonds in which P1' is Pro, or both P1 and P1' are Gly.</text>
        <dbReference type="EC" id="3.4.15.5"/>
    </reaction>
</comment>
<evidence type="ECO:0000256" key="10">
    <source>
        <dbReference type="ARBA" id="ARBA00052506"/>
    </source>
</evidence>
<evidence type="ECO:0000256" key="4">
    <source>
        <dbReference type="ARBA" id="ARBA00022645"/>
    </source>
</evidence>
<comment type="caution">
    <text evidence="17">The sequence shown here is derived from an EMBL/GenBank/DDBJ whole genome shotgun (WGS) entry which is preliminary data.</text>
</comment>
<dbReference type="AlphaFoldDB" id="A0A4Q1D036"/>
<dbReference type="InterPro" id="IPR024079">
    <property type="entry name" value="MetalloPept_cat_dom_sf"/>
</dbReference>
<evidence type="ECO:0000256" key="12">
    <source>
        <dbReference type="ARBA" id="ARBA00066668"/>
    </source>
</evidence>
<dbReference type="InterPro" id="IPR024077">
    <property type="entry name" value="Neurolysin/TOP_dom2"/>
</dbReference>
<dbReference type="FunFam" id="3.40.390.10:FF:000009">
    <property type="entry name" value="Oligopeptidase A"/>
    <property type="match status" value="1"/>
</dbReference>
<proteinExistence type="inferred from homology"/>
<evidence type="ECO:0000256" key="8">
    <source>
        <dbReference type="ARBA" id="ARBA00022833"/>
    </source>
</evidence>
<evidence type="ECO:0000313" key="17">
    <source>
        <dbReference type="EMBL" id="RXK81050.1"/>
    </source>
</evidence>
<dbReference type="Proteomes" id="UP000290545">
    <property type="component" value="Unassembled WGS sequence"/>
</dbReference>
<gene>
    <name evidence="17" type="ORF">ESB13_21695</name>
</gene>
<keyword evidence="18" id="KW-1185">Reference proteome</keyword>
<evidence type="ECO:0000313" key="18">
    <source>
        <dbReference type="Proteomes" id="UP000290545"/>
    </source>
</evidence>
<dbReference type="PANTHER" id="PTHR43660:SF1">
    <property type="entry name" value="DIPEPTIDYL CARBOXYPEPTIDASE"/>
    <property type="match status" value="1"/>
</dbReference>
<feature type="domain" description="Peptidase M3A/M3B catalytic" evidence="16">
    <location>
        <begin position="248"/>
        <end position="696"/>
    </location>
</feature>
<protein>
    <recommendedName>
        <fullName evidence="13">Dipeptidyl carboxypeptidase</fullName>
        <ecNumber evidence="12">3.4.15.5</ecNumber>
    </recommendedName>
    <alternativeName>
        <fullName evidence="14">Peptidyl-dipeptidase Dcp</fullName>
    </alternativeName>
</protein>
<dbReference type="CDD" id="cd06456">
    <property type="entry name" value="M3A_DCP"/>
    <property type="match status" value="1"/>
</dbReference>
<evidence type="ECO:0000256" key="11">
    <source>
        <dbReference type="ARBA" id="ARBA00054529"/>
    </source>
</evidence>
<evidence type="ECO:0000256" key="13">
    <source>
        <dbReference type="ARBA" id="ARBA00070755"/>
    </source>
</evidence>
<dbReference type="GO" id="GO:0046872">
    <property type="term" value="F:metal ion binding"/>
    <property type="evidence" value="ECO:0007669"/>
    <property type="project" value="UniProtKB-UniRule"/>
</dbReference>
<keyword evidence="8 15" id="KW-0862">Zinc</keyword>
<keyword evidence="9 15" id="KW-0482">Metalloprotease</keyword>
<dbReference type="GO" id="GO:0004180">
    <property type="term" value="F:carboxypeptidase activity"/>
    <property type="evidence" value="ECO:0007669"/>
    <property type="project" value="UniProtKB-KW"/>
</dbReference>
<dbReference type="InterPro" id="IPR001567">
    <property type="entry name" value="Pept_M3A_M3B_dom"/>
</dbReference>
<dbReference type="SUPFAM" id="SSF55486">
    <property type="entry name" value="Metalloproteases ('zincins'), catalytic domain"/>
    <property type="match status" value="1"/>
</dbReference>
<evidence type="ECO:0000256" key="9">
    <source>
        <dbReference type="ARBA" id="ARBA00023049"/>
    </source>
</evidence>
<dbReference type="OrthoDB" id="9773538at2"/>
<evidence type="ECO:0000256" key="3">
    <source>
        <dbReference type="ARBA" id="ARBA00022490"/>
    </source>
</evidence>
<comment type="subcellular location">
    <subcellularLocation>
        <location evidence="1">Cytoplasm</location>
    </subcellularLocation>
</comment>
<dbReference type="EC" id="3.4.15.5" evidence="12"/>
<evidence type="ECO:0000256" key="7">
    <source>
        <dbReference type="ARBA" id="ARBA00022801"/>
    </source>
</evidence>
<comment type="function">
    <text evidence="11">Removes dipeptides from the C-termini of N-blocked tripeptides, tetrapeptides and larger peptides.</text>
</comment>
<keyword evidence="6 15" id="KW-0479">Metal-binding</keyword>
<dbReference type="InterPro" id="IPR034005">
    <property type="entry name" value="M3A_DCP"/>
</dbReference>
<reference evidence="17 18" key="1">
    <citation type="submission" date="2019-01" db="EMBL/GenBank/DDBJ databases">
        <title>Filimonas sp. strain TTM-71.</title>
        <authorList>
            <person name="Chen W.-M."/>
        </authorList>
    </citation>
    <scope>NUCLEOTIDE SEQUENCE [LARGE SCALE GENOMIC DNA]</scope>
    <source>
        <strain evidence="17 18">TTM-71</strain>
    </source>
</reference>
<evidence type="ECO:0000256" key="15">
    <source>
        <dbReference type="RuleBase" id="RU003435"/>
    </source>
</evidence>
<dbReference type="GO" id="GO:0004222">
    <property type="term" value="F:metalloendopeptidase activity"/>
    <property type="evidence" value="ECO:0007669"/>
    <property type="project" value="InterPro"/>
</dbReference>
<evidence type="ECO:0000256" key="5">
    <source>
        <dbReference type="ARBA" id="ARBA00022670"/>
    </source>
</evidence>
<evidence type="ECO:0000256" key="2">
    <source>
        <dbReference type="ARBA" id="ARBA00006040"/>
    </source>
</evidence>
<accession>A0A4Q1D036</accession>
<evidence type="ECO:0000256" key="6">
    <source>
        <dbReference type="ARBA" id="ARBA00022723"/>
    </source>
</evidence>
<dbReference type="EMBL" id="SDHZ01000005">
    <property type="protein sequence ID" value="RXK81050.1"/>
    <property type="molecule type" value="Genomic_DNA"/>
</dbReference>
<dbReference type="Gene3D" id="1.10.1370.40">
    <property type="match status" value="1"/>
</dbReference>
<organism evidence="17 18">
    <name type="scientific">Filimonas effusa</name>
    <dbReference type="NCBI Taxonomy" id="2508721"/>
    <lineage>
        <taxon>Bacteria</taxon>
        <taxon>Pseudomonadati</taxon>
        <taxon>Bacteroidota</taxon>
        <taxon>Chitinophagia</taxon>
        <taxon>Chitinophagales</taxon>
        <taxon>Chitinophagaceae</taxon>
        <taxon>Filimonas</taxon>
    </lineage>
</organism>
<keyword evidence="3" id="KW-0963">Cytoplasm</keyword>
<dbReference type="Pfam" id="PF01432">
    <property type="entry name" value="Peptidase_M3"/>
    <property type="match status" value="1"/>
</dbReference>
<dbReference type="Gene3D" id="3.40.390.10">
    <property type="entry name" value="Collagenase (Catalytic Domain)"/>
    <property type="match status" value="1"/>
</dbReference>
<keyword evidence="4 17" id="KW-0121">Carboxypeptidase</keyword>
<dbReference type="GO" id="GO:0008241">
    <property type="term" value="F:peptidyl-dipeptidase activity"/>
    <property type="evidence" value="ECO:0007669"/>
    <property type="project" value="UniProtKB-EC"/>
</dbReference>
<keyword evidence="7 15" id="KW-0378">Hydrolase</keyword>
<dbReference type="InterPro" id="IPR045090">
    <property type="entry name" value="Pept_M3A_M3B"/>
</dbReference>
<evidence type="ECO:0000259" key="16">
    <source>
        <dbReference type="Pfam" id="PF01432"/>
    </source>
</evidence>
<comment type="similarity">
    <text evidence="2 15">Belongs to the peptidase M3 family.</text>
</comment>
<dbReference type="NCBIfam" id="NF007624">
    <property type="entry name" value="PRK10280.1"/>
    <property type="match status" value="1"/>
</dbReference>
<dbReference type="FunFam" id="1.10.1370.40:FF:000001">
    <property type="entry name" value="Dipeptidyl carboxypeptidase II"/>
    <property type="match status" value="1"/>
</dbReference>
<evidence type="ECO:0000256" key="1">
    <source>
        <dbReference type="ARBA" id="ARBA00004496"/>
    </source>
</evidence>
<dbReference type="GO" id="GO:0005829">
    <property type="term" value="C:cytosol"/>
    <property type="evidence" value="ECO:0007669"/>
    <property type="project" value="UniProtKB-ARBA"/>
</dbReference>